<dbReference type="InterPro" id="IPR004821">
    <property type="entry name" value="Cyt_trans-like"/>
</dbReference>
<comment type="catalytic activity">
    <reaction evidence="15">
        <text>beta-nicotinamide D-ribonucleotide + ATP + H(+) = diphosphate + NAD(+)</text>
        <dbReference type="Rhea" id="RHEA:21360"/>
        <dbReference type="ChEBI" id="CHEBI:14649"/>
        <dbReference type="ChEBI" id="CHEBI:15378"/>
        <dbReference type="ChEBI" id="CHEBI:30616"/>
        <dbReference type="ChEBI" id="CHEBI:33019"/>
        <dbReference type="ChEBI" id="CHEBI:57540"/>
        <dbReference type="EC" id="2.7.7.1"/>
    </reaction>
    <physiologicalReaction direction="left-to-right" evidence="15">
        <dbReference type="Rhea" id="RHEA:21361"/>
    </physiologicalReaction>
    <physiologicalReaction direction="right-to-left" evidence="15">
        <dbReference type="Rhea" id="RHEA:21362"/>
    </physiologicalReaction>
</comment>
<dbReference type="GO" id="GO:0000309">
    <property type="term" value="F:nicotinamide-nucleotide adenylyltransferase activity"/>
    <property type="evidence" value="ECO:0007669"/>
    <property type="project" value="UniProtKB-EC"/>
</dbReference>
<evidence type="ECO:0000256" key="4">
    <source>
        <dbReference type="ARBA" id="ARBA00005019"/>
    </source>
</evidence>
<dbReference type="SUPFAM" id="SSF52374">
    <property type="entry name" value="Nucleotidylyl transferase"/>
    <property type="match status" value="1"/>
</dbReference>
<proteinExistence type="inferred from homology"/>
<dbReference type="GO" id="GO:0009435">
    <property type="term" value="P:NAD+ biosynthetic process"/>
    <property type="evidence" value="ECO:0007669"/>
    <property type="project" value="UniProtKB-UniPathway"/>
</dbReference>
<evidence type="ECO:0000256" key="15">
    <source>
        <dbReference type="ARBA" id="ARBA00048969"/>
    </source>
</evidence>
<dbReference type="InterPro" id="IPR051182">
    <property type="entry name" value="Euk_NMN_adenylyltrnsfrase"/>
</dbReference>
<dbReference type="InterPro" id="IPR005248">
    <property type="entry name" value="NadD/NMNAT"/>
</dbReference>
<dbReference type="InterPro" id="IPR014729">
    <property type="entry name" value="Rossmann-like_a/b/a_fold"/>
</dbReference>
<comment type="pathway">
    <text evidence="4">Cofactor biosynthesis; NAD(+) biosynthesis; deamido-NAD(+) from nicotinate D-ribonucleotide: step 1/1.</text>
</comment>
<comment type="catalytic activity">
    <reaction evidence="14">
        <text>nicotinate beta-D-ribonucleotide + ATP + H(+) = deamido-NAD(+) + diphosphate</text>
        <dbReference type="Rhea" id="RHEA:22860"/>
        <dbReference type="ChEBI" id="CHEBI:15378"/>
        <dbReference type="ChEBI" id="CHEBI:30616"/>
        <dbReference type="ChEBI" id="CHEBI:33019"/>
        <dbReference type="ChEBI" id="CHEBI:57502"/>
        <dbReference type="ChEBI" id="CHEBI:58437"/>
        <dbReference type="EC" id="2.7.7.18"/>
    </reaction>
    <physiologicalReaction direction="left-to-right" evidence="14">
        <dbReference type="Rhea" id="RHEA:22861"/>
    </physiologicalReaction>
    <physiologicalReaction direction="right-to-left" evidence="14">
        <dbReference type="Rhea" id="RHEA:22862"/>
    </physiologicalReaction>
</comment>
<dbReference type="Gene3D" id="3.40.50.620">
    <property type="entry name" value="HUPs"/>
    <property type="match status" value="1"/>
</dbReference>
<comment type="similarity">
    <text evidence="5 17">Belongs to the eukaryotic NMN adenylyltransferase family.</text>
</comment>
<evidence type="ECO:0000256" key="8">
    <source>
        <dbReference type="ARBA" id="ARBA00022679"/>
    </source>
</evidence>
<evidence type="ECO:0000256" key="1">
    <source>
        <dbReference type="ARBA" id="ARBA00001946"/>
    </source>
</evidence>
<protein>
    <recommendedName>
        <fullName evidence="17">Nicotinamide-nucleotide adenylyltransferase</fullName>
        <ecNumber evidence="17">2.7.7.1</ecNumber>
        <ecNumber evidence="17">2.7.7.18</ecNumber>
    </recommendedName>
</protein>
<keyword evidence="12 17" id="KW-0520">NAD</keyword>
<comment type="subunit">
    <text evidence="6">Homotetramer.</text>
</comment>
<comment type="cofactor">
    <cofactor evidence="1">
        <name>Mg(2+)</name>
        <dbReference type="ChEBI" id="CHEBI:18420"/>
    </cofactor>
</comment>
<feature type="non-terminal residue" evidence="19">
    <location>
        <position position="252"/>
    </location>
</feature>
<comment type="subcellular location">
    <subcellularLocation>
        <location evidence="2">Mitochondrion</location>
    </subcellularLocation>
</comment>
<evidence type="ECO:0000256" key="12">
    <source>
        <dbReference type="ARBA" id="ARBA00023027"/>
    </source>
</evidence>
<comment type="pathway">
    <text evidence="3 17">Cofactor biosynthesis; NAD(+) biosynthesis; NAD(+) from nicotinamide D-ribonucleotide: step 1/1.</text>
</comment>
<evidence type="ECO:0000256" key="10">
    <source>
        <dbReference type="ARBA" id="ARBA00022741"/>
    </source>
</evidence>
<dbReference type="AlphaFoldDB" id="D2HNX8"/>
<sequence length="252" mass="28651">MKSRIPVVLLACGSFNPITNMHLRLFEVARDHLHQTGMYQVIGGIISPVNDNYRKKDLVAAHHRVAMARLALQTSDWVRVDPWESEQVQWMETVKVLRHHHSELLRSLPQTEGLDHGRARCTAPTAVPELKLLCGADVLKTFQTPNLWRDAHIQEIVEKFGVVCVSRMGHNPKEYISRSPILHRYRHNIHLAREPVQNELSSTYVRQALSQGHSVKYLLPDAVITYIKDHSLYTTDSSCKGGGTQRNEGKTS</sequence>
<dbReference type="UniPathway" id="UPA00253">
    <property type="reaction ID" value="UER00332"/>
</dbReference>
<keyword evidence="10 17" id="KW-0547">Nucleotide-binding</keyword>
<evidence type="ECO:0000256" key="2">
    <source>
        <dbReference type="ARBA" id="ARBA00004173"/>
    </source>
</evidence>
<evidence type="ECO:0000313" key="19">
    <source>
        <dbReference type="EMBL" id="EFB16501.1"/>
    </source>
</evidence>
<evidence type="ECO:0000256" key="3">
    <source>
        <dbReference type="ARBA" id="ARBA00004658"/>
    </source>
</evidence>
<keyword evidence="13" id="KW-0496">Mitochondrion</keyword>
<dbReference type="GO" id="GO:0005524">
    <property type="term" value="F:ATP binding"/>
    <property type="evidence" value="ECO:0007669"/>
    <property type="project" value="UniProtKB-KW"/>
</dbReference>
<dbReference type="EC" id="2.7.7.1" evidence="17"/>
<evidence type="ECO:0000256" key="13">
    <source>
        <dbReference type="ARBA" id="ARBA00023128"/>
    </source>
</evidence>
<dbReference type="Pfam" id="PF01467">
    <property type="entry name" value="CTP_transf_like"/>
    <property type="match status" value="1"/>
</dbReference>
<dbReference type="EC" id="2.7.7.18" evidence="17"/>
<dbReference type="PANTHER" id="PTHR12039:SF7">
    <property type="entry name" value="NICOTINAMIDE_NICOTINIC ACID MONONUCLEOTIDE ADENYLYLTRANSFERASE 3"/>
    <property type="match status" value="1"/>
</dbReference>
<accession>D2HNX8</accession>
<name>D2HNX8_AILME</name>
<dbReference type="InterPro" id="IPR045094">
    <property type="entry name" value="NMNAT_euk"/>
</dbReference>
<evidence type="ECO:0000256" key="7">
    <source>
        <dbReference type="ARBA" id="ARBA00022642"/>
    </source>
</evidence>
<evidence type="ECO:0000256" key="14">
    <source>
        <dbReference type="ARBA" id="ARBA00048514"/>
    </source>
</evidence>
<evidence type="ECO:0000256" key="9">
    <source>
        <dbReference type="ARBA" id="ARBA00022695"/>
    </source>
</evidence>
<dbReference type="InParanoid" id="D2HNX8"/>
<comment type="function">
    <text evidence="16">Catalyzes the formation of NAD(+) from nicotinamide mononucleotide (NMN) and ATP. Can also use the deamidated form; nicotinic acid mononucleotide (NaMN) as substrate with the same efficiency. Can use triazofurin monophosphate (TrMP) as substrate. Can also use GTP and ITP as nucleotide donors. Also catalyzes the reverse reaction, i.e. the pyrophosphorolytic cleavage of NAD(+). For the pyrophosphorolytic activity, can use NAD(+), NADH, NaAD, nicotinic acid adenine dinucleotide phosphate (NHD), nicotinamide guanine dinucleotide (NGD) as substrates. Fails to cleave phosphorylated dinucleotides NADP(+), NADPH and NaADP(+). Protects against axonal degeneration following injury. May be involved in the maintenance of axonal integrity. Also functions as a stress-response chaperone protein that prevents toxic aggregation of proteins; this function may be independent of its NAD(+) synthesis activity.</text>
</comment>
<evidence type="ECO:0000256" key="5">
    <source>
        <dbReference type="ARBA" id="ARBA00007064"/>
    </source>
</evidence>
<evidence type="ECO:0000256" key="17">
    <source>
        <dbReference type="RuleBase" id="RU362021"/>
    </source>
</evidence>
<dbReference type="FunFam" id="3.40.50.620:FF:000221">
    <property type="entry name" value="Nicotinamide/nicotinic acid mononucleotide adenylyltransferase 3"/>
    <property type="match status" value="1"/>
</dbReference>
<keyword evidence="7 17" id="KW-0662">Pyridine nucleotide biosynthesis</keyword>
<evidence type="ECO:0000256" key="6">
    <source>
        <dbReference type="ARBA" id="ARBA00011881"/>
    </source>
</evidence>
<dbReference type="CDD" id="cd09286">
    <property type="entry name" value="NMNAT_Eukarya"/>
    <property type="match status" value="1"/>
</dbReference>
<reference evidence="19" key="1">
    <citation type="journal article" date="2010" name="Nature">
        <title>The sequence and de novo assembly of the giant panda genome.</title>
        <authorList>
            <person name="Li R."/>
            <person name="Fan W."/>
            <person name="Tian G."/>
            <person name="Zhu H."/>
            <person name="He L."/>
            <person name="Cai J."/>
            <person name="Huang Q."/>
            <person name="Cai Q."/>
            <person name="Li B."/>
            <person name="Bai Y."/>
            <person name="Zhang Z."/>
            <person name="Zhang Y."/>
            <person name="Wang W."/>
            <person name="Li J."/>
            <person name="Wei F."/>
            <person name="Li H."/>
            <person name="Jian M."/>
            <person name="Li J."/>
            <person name="Zhang Z."/>
            <person name="Nielsen R."/>
            <person name="Li D."/>
            <person name="Gu W."/>
            <person name="Yang Z."/>
            <person name="Xuan Z."/>
            <person name="Ryder O.A."/>
            <person name="Leung F.C."/>
            <person name="Zhou Y."/>
            <person name="Cao J."/>
            <person name="Sun X."/>
            <person name="Fu Y."/>
            <person name="Fang X."/>
            <person name="Guo X."/>
            <person name="Wang B."/>
            <person name="Hou R."/>
            <person name="Shen F."/>
            <person name="Mu B."/>
            <person name="Ni P."/>
            <person name="Lin R."/>
            <person name="Qian W."/>
            <person name="Wang G."/>
            <person name="Yu C."/>
            <person name="Nie W."/>
            <person name="Wang J."/>
            <person name="Wu Z."/>
            <person name="Liang H."/>
            <person name="Min J."/>
            <person name="Wu Q."/>
            <person name="Cheng S."/>
            <person name="Ruan J."/>
            <person name="Wang M."/>
            <person name="Shi Z."/>
            <person name="Wen M."/>
            <person name="Liu B."/>
            <person name="Ren X."/>
            <person name="Zheng H."/>
            <person name="Dong D."/>
            <person name="Cook K."/>
            <person name="Shan G."/>
            <person name="Zhang H."/>
            <person name="Kosiol C."/>
            <person name="Xie X."/>
            <person name="Lu Z."/>
            <person name="Zheng H."/>
            <person name="Li Y."/>
            <person name="Steiner C.C."/>
            <person name="Lam T.T."/>
            <person name="Lin S."/>
            <person name="Zhang Q."/>
            <person name="Li G."/>
            <person name="Tian J."/>
            <person name="Gong T."/>
            <person name="Liu H."/>
            <person name="Zhang D."/>
            <person name="Fang L."/>
            <person name="Ye C."/>
            <person name="Zhang J."/>
            <person name="Hu W."/>
            <person name="Xu A."/>
            <person name="Ren Y."/>
            <person name="Zhang G."/>
            <person name="Bruford M.W."/>
            <person name="Li Q."/>
            <person name="Ma L."/>
            <person name="Guo Y."/>
            <person name="An N."/>
            <person name="Hu Y."/>
            <person name="Zheng Y."/>
            <person name="Shi Y."/>
            <person name="Li Z."/>
            <person name="Liu Q."/>
            <person name="Chen Y."/>
            <person name="Zhao J."/>
            <person name="Qu N."/>
            <person name="Zhao S."/>
            <person name="Tian F."/>
            <person name="Wang X."/>
            <person name="Wang H."/>
            <person name="Xu L."/>
            <person name="Liu X."/>
            <person name="Vinar T."/>
            <person name="Wang Y."/>
            <person name="Lam T.W."/>
            <person name="Yiu S.M."/>
            <person name="Liu S."/>
            <person name="Zhang H."/>
            <person name="Li D."/>
            <person name="Huang Y."/>
            <person name="Wang X."/>
            <person name="Yang G."/>
            <person name="Jiang Z."/>
            <person name="Wang J."/>
            <person name="Qin N."/>
            <person name="Li L."/>
            <person name="Li J."/>
            <person name="Bolund L."/>
            <person name="Kristiansen K."/>
            <person name="Wong G.K."/>
            <person name="Olson M."/>
            <person name="Zhang X."/>
            <person name="Li S."/>
            <person name="Yang H."/>
            <person name="Wang J."/>
            <person name="Wang J."/>
        </authorList>
    </citation>
    <scope>NUCLEOTIDE SEQUENCE [LARGE SCALE GENOMIC DNA]</scope>
</reference>
<keyword evidence="9 17" id="KW-0548">Nucleotidyltransferase</keyword>
<gene>
    <name evidence="19" type="ORF">PANDA_013436</name>
</gene>
<keyword evidence="8 17" id="KW-0808">Transferase</keyword>
<evidence type="ECO:0000259" key="18">
    <source>
        <dbReference type="Pfam" id="PF01467"/>
    </source>
</evidence>
<dbReference type="NCBIfam" id="TIGR00482">
    <property type="entry name" value="nicotinate (nicotinamide) nucleotide adenylyltransferase"/>
    <property type="match status" value="1"/>
</dbReference>
<evidence type="ECO:0000256" key="11">
    <source>
        <dbReference type="ARBA" id="ARBA00022840"/>
    </source>
</evidence>
<dbReference type="PANTHER" id="PTHR12039">
    <property type="entry name" value="NICOTINAMIDE MONONUCLEOTIDE ADENYLYLTRANSFERASE"/>
    <property type="match status" value="1"/>
</dbReference>
<evidence type="ECO:0000256" key="16">
    <source>
        <dbReference type="ARBA" id="ARBA00093425"/>
    </source>
</evidence>
<organism evidence="19">
    <name type="scientific">Ailuropoda melanoleuca</name>
    <name type="common">Giant panda</name>
    <dbReference type="NCBI Taxonomy" id="9646"/>
    <lineage>
        <taxon>Eukaryota</taxon>
        <taxon>Metazoa</taxon>
        <taxon>Chordata</taxon>
        <taxon>Craniata</taxon>
        <taxon>Vertebrata</taxon>
        <taxon>Euteleostomi</taxon>
        <taxon>Mammalia</taxon>
        <taxon>Eutheria</taxon>
        <taxon>Laurasiatheria</taxon>
        <taxon>Carnivora</taxon>
        <taxon>Caniformia</taxon>
        <taxon>Ursidae</taxon>
        <taxon>Ailuropoda</taxon>
    </lineage>
</organism>
<dbReference type="GO" id="GO:0005759">
    <property type="term" value="C:mitochondrial matrix"/>
    <property type="evidence" value="ECO:0007669"/>
    <property type="project" value="UniProtKB-ARBA"/>
</dbReference>
<dbReference type="EMBL" id="GL193104">
    <property type="protein sequence ID" value="EFB16501.1"/>
    <property type="molecule type" value="Genomic_DNA"/>
</dbReference>
<keyword evidence="11 17" id="KW-0067">ATP-binding</keyword>
<feature type="domain" description="Cytidyltransferase-like" evidence="18">
    <location>
        <begin position="10"/>
        <end position="207"/>
    </location>
</feature>
<dbReference type="GO" id="GO:0004515">
    <property type="term" value="F:nicotinate-nucleotide adenylyltransferase activity"/>
    <property type="evidence" value="ECO:0007669"/>
    <property type="project" value="UniProtKB-EC"/>
</dbReference>